<dbReference type="InterPro" id="IPR026838">
    <property type="entry name" value="YheC/D"/>
</dbReference>
<evidence type="ECO:0000313" key="2">
    <source>
        <dbReference type="Proteomes" id="UP000006867"/>
    </source>
</evidence>
<gene>
    <name evidence="1" type="ordered locus">BATR1942_02505</name>
</gene>
<organism evidence="1 2">
    <name type="scientific">Bacillus atrophaeus (strain 1942)</name>
    <dbReference type="NCBI Taxonomy" id="720555"/>
    <lineage>
        <taxon>Bacteria</taxon>
        <taxon>Bacillati</taxon>
        <taxon>Bacillota</taxon>
        <taxon>Bacilli</taxon>
        <taxon>Bacillales</taxon>
        <taxon>Bacillaceae</taxon>
        <taxon>Bacillus</taxon>
    </lineage>
</organism>
<proteinExistence type="predicted"/>
<evidence type="ECO:0000313" key="1">
    <source>
        <dbReference type="EMBL" id="ADP31457.1"/>
    </source>
</evidence>
<dbReference type="Proteomes" id="UP000006867">
    <property type="component" value="Chromosome"/>
</dbReference>
<reference evidence="1 2" key="1">
    <citation type="journal article" date="2011" name="Front. Microbiol.">
        <title>Genomic signatures of strain selection and enhancement in Bacillus atrophaeus var. globigii, a historical biowarfare simulant.</title>
        <authorList>
            <person name="Gibbons H.S."/>
            <person name="Broomall S.M."/>
            <person name="McNew L.A."/>
            <person name="Daligault H."/>
            <person name="Chapman C."/>
            <person name="Bruce D."/>
            <person name="Karavis M."/>
            <person name="Krepps M."/>
            <person name="McGregor P.A."/>
            <person name="Hong C."/>
            <person name="Park K.H."/>
            <person name="Akmal A."/>
            <person name="Feldman A."/>
            <person name="Lin J.S."/>
            <person name="Chang W.E."/>
            <person name="Higgs B.W."/>
            <person name="Demirev P."/>
            <person name="Lindquist J."/>
            <person name="Liem A."/>
            <person name="Fochler E."/>
            <person name="Read T.D."/>
            <person name="Tapia R."/>
            <person name="Johnson S."/>
            <person name="Bishop-Lilly K.A."/>
            <person name="Detter C."/>
            <person name="Han C."/>
            <person name="Sozhamannan S."/>
            <person name="Rosenzweig C.N."/>
            <person name="Skowronski E.W."/>
        </authorList>
    </citation>
    <scope>NUCLEOTIDE SEQUENCE [LARGE SCALE GENOMIC DNA]</scope>
    <source>
        <strain evidence="1 2">1942</strain>
    </source>
</reference>
<dbReference type="EMBL" id="CP002207">
    <property type="protein sequence ID" value="ADP31457.1"/>
    <property type="molecule type" value="Genomic_DNA"/>
</dbReference>
<protein>
    <submittedName>
        <fullName evidence="1">Spore coat associated protein</fullName>
    </submittedName>
</protein>
<dbReference type="Gene3D" id="3.30.1490.20">
    <property type="entry name" value="ATP-grasp fold, A domain"/>
    <property type="match status" value="1"/>
</dbReference>
<dbReference type="Pfam" id="PF14398">
    <property type="entry name" value="ATPgrasp_YheCD"/>
    <property type="match status" value="1"/>
</dbReference>
<dbReference type="RefSeq" id="WP_003327775.1">
    <property type="nucleotide sequence ID" value="NC_014639.1"/>
</dbReference>
<dbReference type="SUPFAM" id="SSF56059">
    <property type="entry name" value="Glutathione synthetase ATP-binding domain-like"/>
    <property type="match status" value="1"/>
</dbReference>
<name>A0ABN3Z9Z0_BACA1</name>
<keyword evidence="2" id="KW-1185">Reference proteome</keyword>
<dbReference type="InterPro" id="IPR013815">
    <property type="entry name" value="ATP_grasp_subdomain_1"/>
</dbReference>
<sequence>MITLGFMSLSRQHEEDYAAELAKRAPDFGIRFVRFTPFDISPDTLRVKALAHHPSSGKWNETEINIPDFIYDRCFYGKDSHSHKAKPIVEWLKKYPKTEFLGFGLPDKWAVLNDLQQNPLINPYIPETIQITKYEQIYSFLLKEKTCILKPAFGSGGRGVILLELGKKSITATYHIGKNKQTKSFSNQVSFKTWCKKVLQHRYILQPYLNIQDKERYPRDIRILMQKNESGSWETVGKAVRRGYQNGLLANLSGGSDALKFDTWFQEIPKKQQVILLDDVFSITQSVPYFLDEQYGPLFELGLDICLAKDGRIWLLDINSKPGRKSILKVSPEQKEQLCTSPFKRCLGIHSSREQKGALPHES</sequence>
<accession>A0ABN3Z9Z0</accession>